<evidence type="ECO:0000313" key="2">
    <source>
        <dbReference type="EMBL" id="MBR7797655.1"/>
    </source>
</evidence>
<reference evidence="2" key="1">
    <citation type="submission" date="2021-04" db="EMBL/GenBank/DDBJ databases">
        <title>Isolation and polyphasic classification of algal microorganism.</title>
        <authorList>
            <person name="Wang S."/>
        </authorList>
    </citation>
    <scope>NUCLEOTIDE SEQUENCE</scope>
    <source>
        <strain evidence="2">720a</strain>
    </source>
</reference>
<accession>A0A941IE11</accession>
<dbReference type="EMBL" id="JAGSOT010000064">
    <property type="protein sequence ID" value="MBR7797655.1"/>
    <property type="molecule type" value="Genomic_DNA"/>
</dbReference>
<keyword evidence="1" id="KW-0812">Transmembrane</keyword>
<comment type="caution">
    <text evidence="2">The sequence shown here is derived from an EMBL/GenBank/DDBJ whole genome shotgun (WGS) entry which is preliminary data.</text>
</comment>
<dbReference type="RefSeq" id="WP_026679837.1">
    <property type="nucleotide sequence ID" value="NZ_BAAACY010000031.1"/>
</dbReference>
<dbReference type="AlphaFoldDB" id="A0A941IE11"/>
<evidence type="ECO:0000313" key="3">
    <source>
        <dbReference type="Proteomes" id="UP000675284"/>
    </source>
</evidence>
<evidence type="ECO:0000256" key="1">
    <source>
        <dbReference type="SAM" id="Phobius"/>
    </source>
</evidence>
<name>A0A941IE11_9BACI</name>
<feature type="transmembrane region" description="Helical" evidence="1">
    <location>
        <begin position="62"/>
        <end position="82"/>
    </location>
</feature>
<organism evidence="2 3">
    <name type="scientific">Virgibacillus salarius</name>
    <dbReference type="NCBI Taxonomy" id="447199"/>
    <lineage>
        <taxon>Bacteria</taxon>
        <taxon>Bacillati</taxon>
        <taxon>Bacillota</taxon>
        <taxon>Bacilli</taxon>
        <taxon>Bacillales</taxon>
        <taxon>Bacillaceae</taxon>
        <taxon>Virgibacillus</taxon>
    </lineage>
</organism>
<sequence>MSLGLILLLIVLFIAALGGTIFALKQEENKMKKYEEEGHTPQDELERSIEYESKSLSSNVPILTWIYSITILLAILAFAIYLF</sequence>
<keyword evidence="1" id="KW-0472">Membrane</keyword>
<protein>
    <submittedName>
        <fullName evidence="2">Uncharacterized protein</fullName>
    </submittedName>
</protein>
<keyword evidence="3" id="KW-1185">Reference proteome</keyword>
<keyword evidence="1" id="KW-1133">Transmembrane helix</keyword>
<gene>
    <name evidence="2" type="ORF">KCX74_16620</name>
</gene>
<dbReference type="Proteomes" id="UP000675284">
    <property type="component" value="Unassembled WGS sequence"/>
</dbReference>
<proteinExistence type="predicted"/>